<name>A0AA44Z4E7_XANCM</name>
<evidence type="ECO:0000256" key="2">
    <source>
        <dbReference type="SAM" id="SignalP"/>
    </source>
</evidence>
<feature type="signal peptide" evidence="2">
    <location>
        <begin position="1"/>
        <end position="21"/>
    </location>
</feature>
<comment type="caution">
    <text evidence="3">The sequence shown here is derived from an EMBL/GenBank/DDBJ whole genome shotgun (WGS) entry which is preliminary data.</text>
</comment>
<sequence length="64" mass="6849">MSRDSLTGLALLLGACSHASAASISERSRSESVPLPAQVRRPGKAAQRSECKVSLRYPSARGHW</sequence>
<evidence type="ECO:0000313" key="4">
    <source>
        <dbReference type="Proteomes" id="UP000251513"/>
    </source>
</evidence>
<reference evidence="3 4" key="1">
    <citation type="submission" date="2018-03" db="EMBL/GenBank/DDBJ databases">
        <title>Sequencing of reference strains of Xanthomonas.</title>
        <authorList>
            <person name="Studholme D.J."/>
            <person name="Vicente J."/>
            <person name="Sarris P."/>
        </authorList>
    </citation>
    <scope>NUCLEOTIDE SEQUENCE [LARGE SCALE GENOMIC DNA]</scope>
    <source>
        <strain evidence="3 4">WHRI 5232</strain>
    </source>
</reference>
<accession>A0AA44Z4E7</accession>
<proteinExistence type="predicted"/>
<evidence type="ECO:0000313" key="3">
    <source>
        <dbReference type="EMBL" id="PUE96354.1"/>
    </source>
</evidence>
<feature type="region of interest" description="Disordered" evidence="1">
    <location>
        <begin position="25"/>
        <end position="52"/>
    </location>
</feature>
<gene>
    <name evidence="3" type="ORF">C7T86_02785</name>
</gene>
<organism evidence="3 4">
    <name type="scientific">Xanthomonas campestris pv. malvacearum</name>
    <dbReference type="NCBI Taxonomy" id="86040"/>
    <lineage>
        <taxon>Bacteria</taxon>
        <taxon>Pseudomonadati</taxon>
        <taxon>Pseudomonadota</taxon>
        <taxon>Gammaproteobacteria</taxon>
        <taxon>Lysobacterales</taxon>
        <taxon>Lysobacteraceae</taxon>
        <taxon>Xanthomonas</taxon>
    </lineage>
</organism>
<keyword evidence="2" id="KW-0732">Signal</keyword>
<evidence type="ECO:0000256" key="1">
    <source>
        <dbReference type="SAM" id="MobiDB-lite"/>
    </source>
</evidence>
<dbReference type="PROSITE" id="PS51257">
    <property type="entry name" value="PROKAR_LIPOPROTEIN"/>
    <property type="match status" value="1"/>
</dbReference>
<dbReference type="Proteomes" id="UP000251513">
    <property type="component" value="Unassembled WGS sequence"/>
</dbReference>
<dbReference type="AlphaFoldDB" id="A0AA44Z4E7"/>
<feature type="chain" id="PRO_5041378810" evidence="2">
    <location>
        <begin position="22"/>
        <end position="64"/>
    </location>
</feature>
<protein>
    <submittedName>
        <fullName evidence="3">Uncharacterized protein</fullName>
    </submittedName>
</protein>
<dbReference type="EMBL" id="PYJH01000003">
    <property type="protein sequence ID" value="PUE96354.1"/>
    <property type="molecule type" value="Genomic_DNA"/>
</dbReference>